<organism evidence="12 13">
    <name type="scientific">Cupriavidus respiraculi</name>
    <dbReference type="NCBI Taxonomy" id="195930"/>
    <lineage>
        <taxon>Bacteria</taxon>
        <taxon>Pseudomonadati</taxon>
        <taxon>Pseudomonadota</taxon>
        <taxon>Betaproteobacteria</taxon>
        <taxon>Burkholderiales</taxon>
        <taxon>Burkholderiaceae</taxon>
        <taxon>Cupriavidus</taxon>
    </lineage>
</organism>
<dbReference type="InterPro" id="IPR010275">
    <property type="entry name" value="MepK"/>
</dbReference>
<evidence type="ECO:0000256" key="3">
    <source>
        <dbReference type="ARBA" id="ARBA00022670"/>
    </source>
</evidence>
<keyword evidence="8" id="KW-0482">Metalloprotease</keyword>
<dbReference type="PROSITE" id="PS51318">
    <property type="entry name" value="TAT"/>
    <property type="match status" value="1"/>
</dbReference>
<dbReference type="EMBL" id="CAJZAH010000001">
    <property type="protein sequence ID" value="CAG9167310.1"/>
    <property type="molecule type" value="Genomic_DNA"/>
</dbReference>
<protein>
    <recommendedName>
        <fullName evidence="11">Murein endopeptidase K</fullName>
    </recommendedName>
</protein>
<comment type="cofactor">
    <cofactor evidence="1">
        <name>Zn(2+)</name>
        <dbReference type="ChEBI" id="CHEBI:29105"/>
    </cofactor>
</comment>
<evidence type="ECO:0000256" key="5">
    <source>
        <dbReference type="ARBA" id="ARBA00022729"/>
    </source>
</evidence>
<keyword evidence="7" id="KW-0862">Zinc</keyword>
<sequence length="187" mass="20320">MTTPRIPARRHFLHRTGRLALGAGLAGLAPRLAQASTAAERSLAFDHTHTGEHLSLVFALGDRLLPQAHTRLNRFLRDHYSGEVGTMDPRLFGLLHELRTTLGSDGAYHVISGYRSPITNAHLRKTRAGGVAKHSLHMDGMAIDIRLPGVALGDLRDAAVSLQGGGVGFYPGENFVHIDTGRVRRWG</sequence>
<evidence type="ECO:0000256" key="11">
    <source>
        <dbReference type="ARBA" id="ARBA00093666"/>
    </source>
</evidence>
<keyword evidence="5" id="KW-0732">Signal</keyword>
<dbReference type="InterPro" id="IPR006311">
    <property type="entry name" value="TAT_signal"/>
</dbReference>
<gene>
    <name evidence="12" type="ORF">LMG21510_00717</name>
</gene>
<dbReference type="SUPFAM" id="SSF55166">
    <property type="entry name" value="Hedgehog/DD-peptidase"/>
    <property type="match status" value="1"/>
</dbReference>
<evidence type="ECO:0000256" key="6">
    <source>
        <dbReference type="ARBA" id="ARBA00022801"/>
    </source>
</evidence>
<proteinExistence type="inferred from homology"/>
<dbReference type="Pfam" id="PF05951">
    <property type="entry name" value="Peptidase_M15_2"/>
    <property type="match status" value="1"/>
</dbReference>
<accession>A0ABM8WIT5</accession>
<evidence type="ECO:0000256" key="7">
    <source>
        <dbReference type="ARBA" id="ARBA00022833"/>
    </source>
</evidence>
<evidence type="ECO:0000256" key="2">
    <source>
        <dbReference type="ARBA" id="ARBA00004776"/>
    </source>
</evidence>
<comment type="similarity">
    <text evidence="10">Belongs to the peptidase M15 family.</text>
</comment>
<evidence type="ECO:0000256" key="10">
    <source>
        <dbReference type="ARBA" id="ARBA00093448"/>
    </source>
</evidence>
<dbReference type="Gene3D" id="3.30.1380.10">
    <property type="match status" value="1"/>
</dbReference>
<evidence type="ECO:0000256" key="8">
    <source>
        <dbReference type="ARBA" id="ARBA00023049"/>
    </source>
</evidence>
<evidence type="ECO:0000313" key="13">
    <source>
        <dbReference type="Proteomes" id="UP000721236"/>
    </source>
</evidence>
<dbReference type="PANTHER" id="PTHR37425">
    <property type="match status" value="1"/>
</dbReference>
<keyword evidence="9" id="KW-0961">Cell wall biogenesis/degradation</keyword>
<keyword evidence="4" id="KW-0479">Metal-binding</keyword>
<reference evidence="12 13" key="1">
    <citation type="submission" date="2021-08" db="EMBL/GenBank/DDBJ databases">
        <authorList>
            <person name="Peeters C."/>
        </authorList>
    </citation>
    <scope>NUCLEOTIDE SEQUENCE [LARGE SCALE GENOMIC DNA]</scope>
    <source>
        <strain evidence="12 13">LMG 21510</strain>
    </source>
</reference>
<evidence type="ECO:0000313" key="12">
    <source>
        <dbReference type="EMBL" id="CAG9167310.1"/>
    </source>
</evidence>
<comment type="pathway">
    <text evidence="2">Cell wall biogenesis; cell wall polysaccharide biosynthesis.</text>
</comment>
<name>A0ABM8WIT5_9BURK</name>
<evidence type="ECO:0000256" key="1">
    <source>
        <dbReference type="ARBA" id="ARBA00001947"/>
    </source>
</evidence>
<keyword evidence="3" id="KW-0645">Protease</keyword>
<keyword evidence="13" id="KW-1185">Reference proteome</keyword>
<evidence type="ECO:0000256" key="9">
    <source>
        <dbReference type="ARBA" id="ARBA00023316"/>
    </source>
</evidence>
<comment type="caution">
    <text evidence="12">The sequence shown here is derived from an EMBL/GenBank/DDBJ whole genome shotgun (WGS) entry which is preliminary data.</text>
</comment>
<evidence type="ECO:0000256" key="4">
    <source>
        <dbReference type="ARBA" id="ARBA00022723"/>
    </source>
</evidence>
<dbReference type="CDD" id="cd14844">
    <property type="entry name" value="Zn-DD-carboxypeptidase_like"/>
    <property type="match status" value="1"/>
</dbReference>
<dbReference type="PANTHER" id="PTHR37425:SF1">
    <property type="entry name" value="OUTER MEMBRANE PROTEIN"/>
    <property type="match status" value="1"/>
</dbReference>
<dbReference type="Proteomes" id="UP000721236">
    <property type="component" value="Unassembled WGS sequence"/>
</dbReference>
<dbReference type="RefSeq" id="WP_224039693.1">
    <property type="nucleotide sequence ID" value="NZ_CAJZAH010000001.1"/>
</dbReference>
<dbReference type="InterPro" id="IPR009045">
    <property type="entry name" value="Zn_M74/Hedgehog-like"/>
</dbReference>
<keyword evidence="6" id="KW-0378">Hydrolase</keyword>